<evidence type="ECO:0000259" key="7">
    <source>
        <dbReference type="PROSITE" id="PS51462"/>
    </source>
</evidence>
<dbReference type="CDD" id="cd18870">
    <property type="entry name" value="NUDIX_AcylCoAdiphos_Nudt19"/>
    <property type="match status" value="1"/>
</dbReference>
<dbReference type="PROSITE" id="PS51462">
    <property type="entry name" value="NUDIX"/>
    <property type="match status" value="1"/>
</dbReference>
<evidence type="ECO:0000256" key="4">
    <source>
        <dbReference type="ARBA" id="ARBA00022801"/>
    </source>
</evidence>
<dbReference type="Gene3D" id="3.90.79.10">
    <property type="entry name" value="Nucleoside Triphosphate Pyrophosphohydrolase"/>
    <property type="match status" value="1"/>
</dbReference>
<sequence>MIGDGRLDALEAERRAVQAKAGETAATMVRDAATLAIVDRSRDEPRFLMGLRGPGHVFMANRFVFPGGAVEPGDLDGAGSVVLAEAVAARLTGDVPAGFAPRDAAALVLAAIRETHEETGLFVARPQAPPPALPGGFAAFSERGLAPAFDWLVPVARAITPEGAPRRYDTRFFVVDAARLGPAEERFAPPTDEFAEISWVGAGDLAGRSVAPITRTVLDAILARLADGSWLDASRPMPFYRVVDGRFRHDLI</sequence>
<protein>
    <submittedName>
        <fullName evidence="8">NUDIX domain-containing protein</fullName>
    </submittedName>
</protein>
<evidence type="ECO:0000256" key="6">
    <source>
        <dbReference type="ARBA" id="ARBA00023211"/>
    </source>
</evidence>
<dbReference type="PANTHER" id="PTHR12318">
    <property type="entry name" value="TESTOSTERONE-REGULATED PROTEIN RP2"/>
    <property type="match status" value="1"/>
</dbReference>
<evidence type="ECO:0000256" key="3">
    <source>
        <dbReference type="ARBA" id="ARBA00022723"/>
    </source>
</evidence>
<keyword evidence="3" id="KW-0479">Metal-binding</keyword>
<dbReference type="PANTHER" id="PTHR12318:SF0">
    <property type="entry name" value="ACYL-COENZYME A DIPHOSPHATASE NUDT19"/>
    <property type="match status" value="1"/>
</dbReference>
<reference evidence="8 9" key="1">
    <citation type="submission" date="2021-03" db="EMBL/GenBank/DDBJ databases">
        <title>Whole genome sequence of Jiella sp. MQZ13P-4.</title>
        <authorList>
            <person name="Tuo L."/>
        </authorList>
    </citation>
    <scope>NUCLEOTIDE SEQUENCE [LARGE SCALE GENOMIC DNA]</scope>
    <source>
        <strain evidence="8 9">MQZ13P-4</strain>
    </source>
</reference>
<comment type="cofactor">
    <cofactor evidence="2">
        <name>Mg(2+)</name>
        <dbReference type="ChEBI" id="CHEBI:18420"/>
    </cofactor>
</comment>
<keyword evidence="5" id="KW-0460">Magnesium</keyword>
<feature type="domain" description="Nudix hydrolase" evidence="7">
    <location>
        <begin position="28"/>
        <end position="222"/>
    </location>
</feature>
<dbReference type="RefSeq" id="WP_207349357.1">
    <property type="nucleotide sequence ID" value="NZ_JAFMPY010000003.1"/>
</dbReference>
<keyword evidence="9" id="KW-1185">Reference proteome</keyword>
<name>A0ABS3IZ87_9HYPH</name>
<dbReference type="SUPFAM" id="SSF55811">
    <property type="entry name" value="Nudix"/>
    <property type="match status" value="1"/>
</dbReference>
<evidence type="ECO:0000313" key="9">
    <source>
        <dbReference type="Proteomes" id="UP000664288"/>
    </source>
</evidence>
<proteinExistence type="predicted"/>
<dbReference type="InterPro" id="IPR000086">
    <property type="entry name" value="NUDIX_hydrolase_dom"/>
</dbReference>
<comment type="cofactor">
    <cofactor evidence="1">
        <name>Mn(2+)</name>
        <dbReference type="ChEBI" id="CHEBI:29035"/>
    </cofactor>
</comment>
<evidence type="ECO:0000256" key="1">
    <source>
        <dbReference type="ARBA" id="ARBA00001936"/>
    </source>
</evidence>
<keyword evidence="4" id="KW-0378">Hydrolase</keyword>
<dbReference type="Proteomes" id="UP000664288">
    <property type="component" value="Unassembled WGS sequence"/>
</dbReference>
<dbReference type="EMBL" id="JAFMPY010000003">
    <property type="protein sequence ID" value="MBO0902720.1"/>
    <property type="molecule type" value="Genomic_DNA"/>
</dbReference>
<dbReference type="InterPro" id="IPR039121">
    <property type="entry name" value="NUDT19"/>
</dbReference>
<comment type="caution">
    <text evidence="8">The sequence shown here is derived from an EMBL/GenBank/DDBJ whole genome shotgun (WGS) entry which is preliminary data.</text>
</comment>
<organism evidence="8 9">
    <name type="scientific">Jiella sonneratiae</name>
    <dbReference type="NCBI Taxonomy" id="2816856"/>
    <lineage>
        <taxon>Bacteria</taxon>
        <taxon>Pseudomonadati</taxon>
        <taxon>Pseudomonadota</taxon>
        <taxon>Alphaproteobacteria</taxon>
        <taxon>Hyphomicrobiales</taxon>
        <taxon>Aurantimonadaceae</taxon>
        <taxon>Jiella</taxon>
    </lineage>
</organism>
<evidence type="ECO:0000256" key="2">
    <source>
        <dbReference type="ARBA" id="ARBA00001946"/>
    </source>
</evidence>
<gene>
    <name evidence="8" type="ORF">J1C47_03645</name>
</gene>
<evidence type="ECO:0000256" key="5">
    <source>
        <dbReference type="ARBA" id="ARBA00022842"/>
    </source>
</evidence>
<accession>A0ABS3IZ87</accession>
<keyword evidence="6" id="KW-0464">Manganese</keyword>
<dbReference type="InterPro" id="IPR015797">
    <property type="entry name" value="NUDIX_hydrolase-like_dom_sf"/>
</dbReference>
<evidence type="ECO:0000313" key="8">
    <source>
        <dbReference type="EMBL" id="MBO0902720.1"/>
    </source>
</evidence>